<gene>
    <name evidence="1" type="ORF">SCABRO_02860</name>
</gene>
<sequence length="147" mass="17641">MSDITKYLNLVEHNTRLLDLITGTRPVHLRNDDFSDWQVTVLFYMSCIYLKAVCVLFGEDVQDHYTLRQLINTRKEIYEDNIARYYRHIEEASRDARYEGRKFDKKFIEDRILPKFYKVKERAISILKDNNVTDIPETDIGFLLERL</sequence>
<organism evidence="1 2">
    <name type="scientific">Candidatus Scalindua brodae</name>
    <dbReference type="NCBI Taxonomy" id="237368"/>
    <lineage>
        <taxon>Bacteria</taxon>
        <taxon>Pseudomonadati</taxon>
        <taxon>Planctomycetota</taxon>
        <taxon>Candidatus Brocadiia</taxon>
        <taxon>Candidatus Brocadiales</taxon>
        <taxon>Candidatus Scalinduaceae</taxon>
        <taxon>Candidatus Scalindua</taxon>
    </lineage>
</organism>
<accession>A0A0B0EJW4</accession>
<comment type="caution">
    <text evidence="1">The sequence shown here is derived from an EMBL/GenBank/DDBJ whole genome shotgun (WGS) entry which is preliminary data.</text>
</comment>
<protein>
    <recommendedName>
        <fullName evidence="3">HEPN domain-containing protein</fullName>
    </recommendedName>
</protein>
<proteinExistence type="predicted"/>
<evidence type="ECO:0008006" key="3">
    <source>
        <dbReference type="Google" id="ProtNLM"/>
    </source>
</evidence>
<evidence type="ECO:0000313" key="2">
    <source>
        <dbReference type="Proteomes" id="UP000030652"/>
    </source>
</evidence>
<evidence type="ECO:0000313" key="1">
    <source>
        <dbReference type="EMBL" id="KHE91403.1"/>
    </source>
</evidence>
<name>A0A0B0EJW4_9BACT</name>
<dbReference type="AlphaFoldDB" id="A0A0B0EJW4"/>
<reference evidence="1 2" key="1">
    <citation type="submission" date="2014-10" db="EMBL/GenBank/DDBJ databases">
        <title>Draft genome of anammox bacterium scalindua brodae, obtained using differential coverage binning of sequence data from two enrichment reactors.</title>
        <authorList>
            <person name="Speth D.R."/>
            <person name="Russ L."/>
            <person name="Kartal B."/>
            <person name="Op den Camp H.J."/>
            <person name="Dutilh B.E."/>
            <person name="Jetten M.S."/>
        </authorList>
    </citation>
    <scope>NUCLEOTIDE SEQUENCE [LARGE SCALE GENOMIC DNA]</scope>
    <source>
        <strain evidence="1">RU1</strain>
    </source>
</reference>
<dbReference type="Proteomes" id="UP000030652">
    <property type="component" value="Unassembled WGS sequence"/>
</dbReference>
<dbReference type="EMBL" id="JRYO01000200">
    <property type="protein sequence ID" value="KHE91403.1"/>
    <property type="molecule type" value="Genomic_DNA"/>
</dbReference>